<comment type="caution">
    <text evidence="1">The sequence shown here is derived from an EMBL/GenBank/DDBJ whole genome shotgun (WGS) entry which is preliminary data.</text>
</comment>
<accession>A0ABU4UV53</accession>
<dbReference type="Proteomes" id="UP001285352">
    <property type="component" value="Unassembled WGS sequence"/>
</dbReference>
<dbReference type="EMBL" id="JAXAVU010000008">
    <property type="protein sequence ID" value="MDX8143392.1"/>
    <property type="molecule type" value="Genomic_DNA"/>
</dbReference>
<protein>
    <submittedName>
        <fullName evidence="1">Uncharacterized protein</fullName>
    </submittedName>
</protein>
<gene>
    <name evidence="1" type="ORF">SK854_14795</name>
</gene>
<evidence type="ECO:0000313" key="2">
    <source>
        <dbReference type="Proteomes" id="UP001285352"/>
    </source>
</evidence>
<reference evidence="1 2" key="1">
    <citation type="submission" date="2023-11" db="EMBL/GenBank/DDBJ databases">
        <title>Lentzea sokolovensis, sp. nov., Lentzea kristufkii, sp. nov., and Lentzea miocenensis, sp. nov., rare actinobacteria from Sokolov Coal Basin, Miocene lacustrine sediment, Czech Republic.</title>
        <authorList>
            <person name="Lara A."/>
            <person name="Kotroba L."/>
            <person name="Nouioui I."/>
            <person name="Neumann-Schaal M."/>
            <person name="Mast Y."/>
            <person name="Chronakova A."/>
        </authorList>
    </citation>
    <scope>NUCLEOTIDE SEQUENCE [LARGE SCALE GENOMIC DNA]</scope>
    <source>
        <strain evidence="1 2">BCCO 10_0061</strain>
    </source>
</reference>
<name>A0ABU4UV53_9PSEU</name>
<dbReference type="Gene3D" id="3.40.50.150">
    <property type="entry name" value="Vaccinia Virus protein VP39"/>
    <property type="match status" value="1"/>
</dbReference>
<dbReference type="InterPro" id="IPR029063">
    <property type="entry name" value="SAM-dependent_MTases_sf"/>
</dbReference>
<sequence>MNGTALPSEFVGDFPLQCDDGLAGDREGQGSGWEDHLDPRRRIAVGAVGADLAVMTGNVAQVLLTDDDWNRTLEGIHGALAPGGHLVFEIRRPDRRVREEWAADTAHDVIDVPGVGEVGSGVRSPR</sequence>
<dbReference type="SUPFAM" id="SSF53335">
    <property type="entry name" value="S-adenosyl-L-methionine-dependent methyltransferases"/>
    <property type="match status" value="1"/>
</dbReference>
<keyword evidence="2" id="KW-1185">Reference proteome</keyword>
<evidence type="ECO:0000313" key="1">
    <source>
        <dbReference type="EMBL" id="MDX8143392.1"/>
    </source>
</evidence>
<dbReference type="RefSeq" id="WP_319975662.1">
    <property type="nucleotide sequence ID" value="NZ_JAXAVU010000008.1"/>
</dbReference>
<proteinExistence type="predicted"/>
<organism evidence="1 2">
    <name type="scientific">Lentzea sokolovensis</name>
    <dbReference type="NCBI Taxonomy" id="3095429"/>
    <lineage>
        <taxon>Bacteria</taxon>
        <taxon>Bacillati</taxon>
        <taxon>Actinomycetota</taxon>
        <taxon>Actinomycetes</taxon>
        <taxon>Pseudonocardiales</taxon>
        <taxon>Pseudonocardiaceae</taxon>
        <taxon>Lentzea</taxon>
    </lineage>
</organism>